<gene>
    <name evidence="2" type="ORF">FRX48_09403</name>
</gene>
<dbReference type="AlphaFoldDB" id="A0A5M8PCL2"/>
<dbReference type="EMBL" id="VXIT01000023">
    <property type="protein sequence ID" value="KAA6406680.1"/>
    <property type="molecule type" value="Genomic_DNA"/>
</dbReference>
<evidence type="ECO:0000256" key="1">
    <source>
        <dbReference type="SAM" id="MobiDB-lite"/>
    </source>
</evidence>
<dbReference type="Proteomes" id="UP000324767">
    <property type="component" value="Unassembled WGS sequence"/>
</dbReference>
<evidence type="ECO:0000313" key="2">
    <source>
        <dbReference type="EMBL" id="KAA6406680.1"/>
    </source>
</evidence>
<accession>A0A5M8PCL2</accession>
<sequence>MAPTLPSLRAEFMSTVEVEGFLKGQYSRLQEHIHLYDRLISLESVNELRLIAVFLRGIQKETLHDLENMTESLNRRGRECLRNFSELEGKASLGRESRDHGEKKEKVKEDAKAVKDSKEEES</sequence>
<evidence type="ECO:0000313" key="3">
    <source>
        <dbReference type="Proteomes" id="UP000324767"/>
    </source>
</evidence>
<protein>
    <submittedName>
        <fullName evidence="2">Uncharacterized protein</fullName>
    </submittedName>
</protein>
<feature type="region of interest" description="Disordered" evidence="1">
    <location>
        <begin position="91"/>
        <end position="122"/>
    </location>
</feature>
<organism evidence="2 3">
    <name type="scientific">Lasallia pustulata</name>
    <dbReference type="NCBI Taxonomy" id="136370"/>
    <lineage>
        <taxon>Eukaryota</taxon>
        <taxon>Fungi</taxon>
        <taxon>Dikarya</taxon>
        <taxon>Ascomycota</taxon>
        <taxon>Pezizomycotina</taxon>
        <taxon>Lecanoromycetes</taxon>
        <taxon>OSLEUM clade</taxon>
        <taxon>Umbilicariomycetidae</taxon>
        <taxon>Umbilicariales</taxon>
        <taxon>Umbilicariaceae</taxon>
        <taxon>Lasallia</taxon>
    </lineage>
</organism>
<proteinExistence type="predicted"/>
<comment type="caution">
    <text evidence="2">The sequence shown here is derived from an EMBL/GenBank/DDBJ whole genome shotgun (WGS) entry which is preliminary data.</text>
</comment>
<name>A0A5M8PCL2_9LECA</name>
<reference evidence="2 3" key="1">
    <citation type="submission" date="2019-09" db="EMBL/GenBank/DDBJ databases">
        <title>The hologenome of the rock-dwelling lichen Lasallia pustulata.</title>
        <authorList>
            <person name="Greshake Tzovaras B."/>
            <person name="Segers F."/>
            <person name="Bicker A."/>
            <person name="Dal Grande F."/>
            <person name="Otte J."/>
            <person name="Hankeln T."/>
            <person name="Schmitt I."/>
            <person name="Ebersberger I."/>
        </authorList>
    </citation>
    <scope>NUCLEOTIDE SEQUENCE [LARGE SCALE GENOMIC DNA]</scope>
    <source>
        <strain evidence="2">A1-1</strain>
    </source>
</reference>